<keyword evidence="2" id="KW-0378">Hydrolase</keyword>
<name>A0ABS9Q092_9MICO</name>
<evidence type="ECO:0000313" key="2">
    <source>
        <dbReference type="EMBL" id="MCG7320615.1"/>
    </source>
</evidence>
<dbReference type="InterPro" id="IPR013830">
    <property type="entry name" value="SGNH_hydro"/>
</dbReference>
<evidence type="ECO:0000259" key="1">
    <source>
        <dbReference type="Pfam" id="PF13472"/>
    </source>
</evidence>
<dbReference type="PANTHER" id="PTHR37981:SF1">
    <property type="entry name" value="SGNH HYDROLASE-TYPE ESTERASE DOMAIN-CONTAINING PROTEIN"/>
    <property type="match status" value="1"/>
</dbReference>
<dbReference type="Gene3D" id="3.40.50.1110">
    <property type="entry name" value="SGNH hydrolase"/>
    <property type="match status" value="1"/>
</dbReference>
<feature type="domain" description="SGNH hydrolase-type esterase" evidence="1">
    <location>
        <begin position="13"/>
        <end position="246"/>
    </location>
</feature>
<gene>
    <name evidence="2" type="ORF">MHL29_01735</name>
</gene>
<dbReference type="PANTHER" id="PTHR37981">
    <property type="entry name" value="LIPASE 2"/>
    <property type="match status" value="1"/>
</dbReference>
<dbReference type="InterPro" id="IPR036514">
    <property type="entry name" value="SGNH_hydro_sf"/>
</dbReference>
<evidence type="ECO:0000313" key="3">
    <source>
        <dbReference type="Proteomes" id="UP001521931"/>
    </source>
</evidence>
<comment type="caution">
    <text evidence="2">The sequence shown here is derived from an EMBL/GenBank/DDBJ whole genome shotgun (WGS) entry which is preliminary data.</text>
</comment>
<dbReference type="SUPFAM" id="SSF52266">
    <property type="entry name" value="SGNH hydrolase"/>
    <property type="match status" value="1"/>
</dbReference>
<dbReference type="Pfam" id="PF13472">
    <property type="entry name" value="Lipase_GDSL_2"/>
    <property type="match status" value="1"/>
</dbReference>
<sequence length="262" mass="27209">MNATPRPGQRYAALGSSFAAGPGIRPRVAAAPRRAGRSRRNYAHLLAERLGLELHDVTCSGAAAAGMRGATAEGPGQVEALTRDTALVTVTCGGNDVGYVGALTLASLPRPVLGLPAVRRRLDAMMSASDERFTALPETLDRLYAAIRERAPEATLVVVDYLTILPPPGRPARPVSPEVHGWGLEVAARLEEETAAAARRAGAVLVRAGAASQGHHAWSDEPWTSHKVLNGGEGGFLHPTAAGMAAEASLVAEALAGEPGRM</sequence>
<dbReference type="InterPro" id="IPR037460">
    <property type="entry name" value="SEST-like"/>
</dbReference>
<dbReference type="GO" id="GO:0016787">
    <property type="term" value="F:hydrolase activity"/>
    <property type="evidence" value="ECO:0007669"/>
    <property type="project" value="UniProtKB-KW"/>
</dbReference>
<organism evidence="2 3">
    <name type="scientific">Arsenicicoccus bolidensis</name>
    <dbReference type="NCBI Taxonomy" id="229480"/>
    <lineage>
        <taxon>Bacteria</taxon>
        <taxon>Bacillati</taxon>
        <taxon>Actinomycetota</taxon>
        <taxon>Actinomycetes</taxon>
        <taxon>Micrococcales</taxon>
        <taxon>Intrasporangiaceae</taxon>
        <taxon>Arsenicicoccus</taxon>
    </lineage>
</organism>
<proteinExistence type="predicted"/>
<dbReference type="RefSeq" id="WP_239261712.1">
    <property type="nucleotide sequence ID" value="NZ_JAKRCV010000003.1"/>
</dbReference>
<reference evidence="2 3" key="1">
    <citation type="submission" date="2022-02" db="EMBL/GenBank/DDBJ databases">
        <title>Uncovering new skin microbiome diversity through culturing and metagenomics.</title>
        <authorList>
            <person name="Conlan S."/>
            <person name="Deming C."/>
            <person name="Nisc Comparative Sequencing Program N."/>
            <person name="Segre J.A."/>
        </authorList>
    </citation>
    <scope>NUCLEOTIDE SEQUENCE [LARGE SCALE GENOMIC DNA]</scope>
    <source>
        <strain evidence="2 3">ACRQZ</strain>
    </source>
</reference>
<dbReference type="CDD" id="cd01823">
    <property type="entry name" value="SEST_like"/>
    <property type="match status" value="1"/>
</dbReference>
<keyword evidence="3" id="KW-1185">Reference proteome</keyword>
<dbReference type="EMBL" id="JAKRCV010000003">
    <property type="protein sequence ID" value="MCG7320615.1"/>
    <property type="molecule type" value="Genomic_DNA"/>
</dbReference>
<protein>
    <submittedName>
        <fullName evidence="2">SGNH/GDSL hydrolase family protein</fullName>
    </submittedName>
</protein>
<accession>A0ABS9Q092</accession>
<dbReference type="Proteomes" id="UP001521931">
    <property type="component" value="Unassembled WGS sequence"/>
</dbReference>